<dbReference type="Proteomes" id="UP000694387">
    <property type="component" value="Chromosome 10"/>
</dbReference>
<protein>
    <submittedName>
        <fullName evidence="10">Lipocalin like 1</fullName>
    </submittedName>
</protein>
<dbReference type="PANTHER" id="PTHR11430">
    <property type="entry name" value="LIPOCALIN"/>
    <property type="match status" value="1"/>
</dbReference>
<dbReference type="RefSeq" id="XP_014719248.1">
    <property type="nucleotide sequence ID" value="XM_014863762.3"/>
</dbReference>
<dbReference type="Pfam" id="PF00061">
    <property type="entry name" value="Lipocalin"/>
    <property type="match status" value="1"/>
</dbReference>
<reference evidence="10" key="3">
    <citation type="submission" date="2025-09" db="UniProtKB">
        <authorList>
            <consortium name="Ensembl"/>
        </authorList>
    </citation>
    <scope>IDENTIFICATION</scope>
</reference>
<dbReference type="Ensembl" id="ENSEAST00005027810.2">
    <property type="protein sequence ID" value="ENSEASP00005025612.1"/>
    <property type="gene ID" value="ENSEASG00005017463.2"/>
</dbReference>
<comment type="subcellular location">
    <subcellularLocation>
        <location evidence="1">Secreted</location>
    </subcellularLocation>
</comment>
<dbReference type="AlphaFoldDB" id="A0A8C4MH11"/>
<dbReference type="InterPro" id="IPR003087">
    <property type="entry name" value="LCN2/LCN12"/>
</dbReference>
<dbReference type="GO" id="GO:0005576">
    <property type="term" value="C:extracellular region"/>
    <property type="evidence" value="ECO:0007669"/>
    <property type="project" value="UniProtKB-SubCell"/>
</dbReference>
<evidence type="ECO:0000256" key="8">
    <source>
        <dbReference type="SAM" id="MobiDB-lite"/>
    </source>
</evidence>
<evidence type="ECO:0000256" key="6">
    <source>
        <dbReference type="ARBA" id="ARBA00023157"/>
    </source>
</evidence>
<dbReference type="InterPro" id="IPR012674">
    <property type="entry name" value="Calycin"/>
</dbReference>
<feature type="region of interest" description="Disordered" evidence="8">
    <location>
        <begin position="1"/>
        <end position="32"/>
    </location>
</feature>
<dbReference type="InterPro" id="IPR002345">
    <property type="entry name" value="Lipocalin"/>
</dbReference>
<sequence length="205" mass="21856">MGGVDWGGQQPSAQPPGCAQHHSPGPRTGTSSSWPLSGRCGCRICPPALPAPSLQFQGTWYMVGVVSDDQGFLDSRDNMKMPVVLVTSLANGDLALKFGYSTPDGSCQKMDMTLSKGAVDGQFSNAAMAQTDVRVVVTDYKHFAVLYFETQKGGVRNVWLQLYARAPELFPEGAQKMQQLAPQVGLNPSQGALLPKSDQCAGAFS</sequence>
<keyword evidence="4" id="KW-0964">Secreted</keyword>
<evidence type="ECO:0000256" key="2">
    <source>
        <dbReference type="ARBA" id="ARBA00006889"/>
    </source>
</evidence>
<dbReference type="SUPFAM" id="SSF50814">
    <property type="entry name" value="Lipocalins"/>
    <property type="match status" value="1"/>
</dbReference>
<feature type="domain" description="Lipocalin/cytosolic fatty-acid binding" evidence="9">
    <location>
        <begin position="57"/>
        <end position="187"/>
    </location>
</feature>
<keyword evidence="3" id="KW-0813">Transport</keyword>
<dbReference type="KEGG" id="eai:106845527"/>
<dbReference type="PANTHER" id="PTHR11430:SF77">
    <property type="entry name" value="LIPOCALIN-LIKE 1 PROTEIN"/>
    <property type="match status" value="1"/>
</dbReference>
<evidence type="ECO:0000256" key="3">
    <source>
        <dbReference type="ARBA" id="ARBA00022448"/>
    </source>
</evidence>
<dbReference type="OrthoDB" id="9627583at2759"/>
<evidence type="ECO:0000313" key="10">
    <source>
        <dbReference type="Ensembl" id="ENSEASP00005025612.1"/>
    </source>
</evidence>
<dbReference type="PRINTS" id="PR01275">
    <property type="entry name" value="NGELATINASE"/>
</dbReference>
<name>A0A8C4MH11_EQUAS</name>
<evidence type="ECO:0000256" key="5">
    <source>
        <dbReference type="ARBA" id="ARBA00022729"/>
    </source>
</evidence>
<comment type="similarity">
    <text evidence="2">Belongs to the calycin superfamily. Lipocalin family.</text>
</comment>
<accession>A0A8C4MH11</accession>
<evidence type="ECO:0000256" key="1">
    <source>
        <dbReference type="ARBA" id="ARBA00004613"/>
    </source>
</evidence>
<dbReference type="PRINTS" id="PR00179">
    <property type="entry name" value="LIPOCALIN"/>
</dbReference>
<reference evidence="10 11" key="1">
    <citation type="journal article" date="2020" name="Nat. Commun.">
        <title>Donkey genomes provide new insights into domestication and selection for coat color.</title>
        <authorList>
            <person name="Wang"/>
            <person name="C."/>
            <person name="Li"/>
            <person name="H."/>
            <person name="Guo"/>
            <person name="Y."/>
            <person name="Huang"/>
            <person name="J."/>
            <person name="Sun"/>
            <person name="Y."/>
            <person name="Min"/>
            <person name="J."/>
            <person name="Wang"/>
            <person name="J."/>
            <person name="Fang"/>
            <person name="X."/>
            <person name="Zhao"/>
            <person name="Z."/>
            <person name="Wang"/>
            <person name="S."/>
            <person name="Zhang"/>
            <person name="Y."/>
            <person name="Liu"/>
            <person name="Q."/>
            <person name="Jiang"/>
            <person name="Q."/>
            <person name="Wang"/>
            <person name="X."/>
            <person name="Guo"/>
            <person name="Y."/>
            <person name="Yang"/>
            <person name="C."/>
            <person name="Wang"/>
            <person name="Y."/>
            <person name="Tian"/>
            <person name="F."/>
            <person name="Zhuang"/>
            <person name="G."/>
            <person name="Fan"/>
            <person name="Y."/>
            <person name="Gao"/>
            <person name="Q."/>
            <person name="Li"/>
            <person name="Y."/>
            <person name="Ju"/>
            <person name="Z."/>
            <person name="Li"/>
            <person name="J."/>
            <person name="Li"/>
            <person name="R."/>
            <person name="Hou"/>
            <person name="M."/>
            <person name="Yang"/>
            <person name="G."/>
            <person name="Liu"/>
            <person name="G."/>
            <person name="Liu"/>
            <person name="W."/>
            <person name="Guo"/>
            <person name="J."/>
            <person name="Pan"/>
            <person name="S."/>
            <person name="Fan"/>
            <person name="G."/>
            <person name="Zhang"/>
            <person name="W."/>
            <person name="Zhang"/>
            <person name="R."/>
            <person name="Yu"/>
            <person name="J."/>
            <person name="Zhang"/>
            <person name="X."/>
            <person name="Yin"/>
            <person name="Q."/>
            <person name="Ji"/>
            <person name="C."/>
            <person name="Jin"/>
            <person name="Y."/>
            <person name="Yue"/>
            <person name="G."/>
            <person name="Liu"/>
            <person name="M."/>
            <person name="Xu"/>
            <person name="J."/>
            <person name="Liu"/>
            <person name="S."/>
            <person name="Jordana"/>
            <person name="J."/>
            <person name="Noce"/>
            <person name="A."/>
            <person name="Amills"/>
            <person name="M."/>
            <person name="Wu"/>
            <person name="D.D."/>
            <person name="Li"/>
            <person name="S."/>
            <person name="Zhou"/>
            <person name="X. and Zhong"/>
            <person name="J."/>
        </authorList>
    </citation>
    <scope>NUCLEOTIDE SEQUENCE [LARGE SCALE GENOMIC DNA]</scope>
</reference>
<proteinExistence type="inferred from homology"/>
<gene>
    <name evidence="10" type="primary">LCNL1</name>
</gene>
<keyword evidence="6" id="KW-1015">Disulfide bond</keyword>
<dbReference type="InterPro" id="IPR000566">
    <property type="entry name" value="Lipocln_cytosolic_FA-bd_dom"/>
</dbReference>
<evidence type="ECO:0000313" key="11">
    <source>
        <dbReference type="Proteomes" id="UP000694387"/>
    </source>
</evidence>
<dbReference type="GeneTree" id="ENSGT01050000244868"/>
<reference evidence="10" key="2">
    <citation type="submission" date="2025-08" db="UniProtKB">
        <authorList>
            <consortium name="Ensembl"/>
        </authorList>
    </citation>
    <scope>IDENTIFICATION</scope>
</reference>
<dbReference type="CTD" id="401562"/>
<dbReference type="GO" id="GO:0036094">
    <property type="term" value="F:small molecule binding"/>
    <property type="evidence" value="ECO:0007669"/>
    <property type="project" value="InterPro"/>
</dbReference>
<keyword evidence="7" id="KW-0325">Glycoprotein</keyword>
<keyword evidence="11" id="KW-1185">Reference proteome</keyword>
<evidence type="ECO:0000256" key="4">
    <source>
        <dbReference type="ARBA" id="ARBA00022525"/>
    </source>
</evidence>
<dbReference type="RefSeq" id="XP_014719249.1">
    <property type="nucleotide sequence ID" value="XM_014863763.3"/>
</dbReference>
<organism evidence="10 11">
    <name type="scientific">Equus asinus</name>
    <name type="common">Donkey</name>
    <name type="synonym">Equus africanus asinus</name>
    <dbReference type="NCBI Taxonomy" id="9793"/>
    <lineage>
        <taxon>Eukaryota</taxon>
        <taxon>Metazoa</taxon>
        <taxon>Chordata</taxon>
        <taxon>Craniata</taxon>
        <taxon>Vertebrata</taxon>
        <taxon>Euteleostomi</taxon>
        <taxon>Mammalia</taxon>
        <taxon>Eutheria</taxon>
        <taxon>Laurasiatheria</taxon>
        <taxon>Perissodactyla</taxon>
        <taxon>Equidae</taxon>
        <taxon>Equus</taxon>
    </lineage>
</organism>
<evidence type="ECO:0000259" key="9">
    <source>
        <dbReference type="Pfam" id="PF00061"/>
    </source>
</evidence>
<dbReference type="Gene3D" id="2.40.128.20">
    <property type="match status" value="1"/>
</dbReference>
<dbReference type="GeneID" id="106845527"/>
<evidence type="ECO:0000256" key="7">
    <source>
        <dbReference type="ARBA" id="ARBA00023180"/>
    </source>
</evidence>
<keyword evidence="5" id="KW-0732">Signal</keyword>